<feature type="domain" description="HAMP" evidence="7">
    <location>
        <begin position="213"/>
        <end position="265"/>
    </location>
</feature>
<dbReference type="Pfam" id="PF00015">
    <property type="entry name" value="MCPsignal"/>
    <property type="match status" value="1"/>
</dbReference>
<dbReference type="Pfam" id="PF00672">
    <property type="entry name" value="HAMP"/>
    <property type="match status" value="1"/>
</dbReference>
<reference evidence="9" key="1">
    <citation type="journal article" date="2019" name="Int. J. Syst. Evol. Microbiol.">
        <title>The Global Catalogue of Microorganisms (GCM) 10K type strain sequencing project: providing services to taxonomists for standard genome sequencing and annotation.</title>
        <authorList>
            <consortium name="The Broad Institute Genomics Platform"/>
            <consortium name="The Broad Institute Genome Sequencing Center for Infectious Disease"/>
            <person name="Wu L."/>
            <person name="Ma J."/>
        </authorList>
    </citation>
    <scope>NUCLEOTIDE SEQUENCE [LARGE SCALE GENOMIC DNA]</scope>
    <source>
        <strain evidence="9">CCUG 57401</strain>
    </source>
</reference>
<comment type="caution">
    <text evidence="8">The sequence shown here is derived from an EMBL/GenBank/DDBJ whole genome shotgun (WGS) entry which is preliminary data.</text>
</comment>
<proteinExistence type="inferred from homology"/>
<evidence type="ECO:0000313" key="8">
    <source>
        <dbReference type="EMBL" id="MFC5499206.1"/>
    </source>
</evidence>
<sequence length="583" mass="61030">MFAKMKIGPRLAASFAVVLLALALVCAVSVGTIRQAVALSHSTAERNARTTALSQAQSAVWSLRWDVAQFIAVTDIKVQKQTIARGSETRRQFEQALAAYDSRPGAEPTREESATVAELAAAFKQYTDARLQWFDLYASGKMDEATAFRADTLTPAGGKTVAALSKLIEIQQRLVRAAETGAVAELNRSLAVLLAVAAVTVALLAALMWLLSHSITRPLNDALASVQWVATGDLTHEIEVKSGDEVGELLAGLRTMQENLRMLVGEVADGAHTVADTGSQIAQGNLDLSQRTEEQASTLEETASSMEELTSTVTQNAHNARQASELAVGASEVARKGGDVVGQVVATMTGISDSSRKIADIISVIDGIAFQTNILALNAAVEAARAGEQGRGFAVVAAEVRNLAQRSASAAKEIKTLIGDSVNKVDAGTKLVDAAGKTMDEIVSSVTKVSGLIAEIAVASQEQSGGIGQINTAITQMDQVVQQNASLVEEATAATESMKDQASSLLQMVSKFKLRGSAAIMQNSAPRTASGSMSAPMQIRGREKPTGTSAAIPGPAWTTVAGTPQLNGAVHNLGVPNGAWKEF</sequence>
<feature type="region of interest" description="Disordered" evidence="4">
    <location>
        <begin position="525"/>
        <end position="548"/>
    </location>
</feature>
<evidence type="ECO:0000313" key="9">
    <source>
        <dbReference type="Proteomes" id="UP001596037"/>
    </source>
</evidence>
<comment type="similarity">
    <text evidence="2">Belongs to the methyl-accepting chemotaxis (MCP) protein family.</text>
</comment>
<evidence type="ECO:0000256" key="4">
    <source>
        <dbReference type="SAM" id="MobiDB-lite"/>
    </source>
</evidence>
<organism evidence="8 9">
    <name type="scientific">Caenimonas terrae</name>
    <dbReference type="NCBI Taxonomy" id="696074"/>
    <lineage>
        <taxon>Bacteria</taxon>
        <taxon>Pseudomonadati</taxon>
        <taxon>Pseudomonadota</taxon>
        <taxon>Betaproteobacteria</taxon>
        <taxon>Burkholderiales</taxon>
        <taxon>Comamonadaceae</taxon>
        <taxon>Caenimonas</taxon>
    </lineage>
</organism>
<dbReference type="InterPro" id="IPR004089">
    <property type="entry name" value="MCPsignal_dom"/>
</dbReference>
<dbReference type="InterPro" id="IPR051310">
    <property type="entry name" value="MCP_chemotaxis"/>
</dbReference>
<keyword evidence="5" id="KW-0472">Membrane</keyword>
<dbReference type="CDD" id="cd11386">
    <property type="entry name" value="MCP_signal"/>
    <property type="match status" value="1"/>
</dbReference>
<dbReference type="PANTHER" id="PTHR43531">
    <property type="entry name" value="PROTEIN ICFG"/>
    <property type="match status" value="1"/>
</dbReference>
<keyword evidence="3" id="KW-0807">Transducer</keyword>
<dbReference type="PROSITE" id="PS50885">
    <property type="entry name" value="HAMP"/>
    <property type="match status" value="1"/>
</dbReference>
<keyword evidence="5" id="KW-0812">Transmembrane</keyword>
<keyword evidence="9" id="KW-1185">Reference proteome</keyword>
<dbReference type="SMART" id="SM00283">
    <property type="entry name" value="MA"/>
    <property type="match status" value="1"/>
</dbReference>
<dbReference type="Gene3D" id="1.10.287.950">
    <property type="entry name" value="Methyl-accepting chemotaxis protein"/>
    <property type="match status" value="1"/>
</dbReference>
<dbReference type="EMBL" id="JBHSMF010000009">
    <property type="protein sequence ID" value="MFC5499206.1"/>
    <property type="molecule type" value="Genomic_DNA"/>
</dbReference>
<evidence type="ECO:0000256" key="2">
    <source>
        <dbReference type="ARBA" id="ARBA00029447"/>
    </source>
</evidence>
<evidence type="ECO:0000259" key="6">
    <source>
        <dbReference type="PROSITE" id="PS50111"/>
    </source>
</evidence>
<name>A0ABW0NFQ4_9BURK</name>
<dbReference type="RefSeq" id="WP_376851375.1">
    <property type="nucleotide sequence ID" value="NZ_JBHSMF010000009.1"/>
</dbReference>
<feature type="compositionally biased region" description="Polar residues" evidence="4">
    <location>
        <begin position="525"/>
        <end position="535"/>
    </location>
</feature>
<gene>
    <name evidence="8" type="ORF">ACFPOE_16790</name>
</gene>
<feature type="transmembrane region" description="Helical" evidence="5">
    <location>
        <begin position="190"/>
        <end position="211"/>
    </location>
</feature>
<dbReference type="InterPro" id="IPR024478">
    <property type="entry name" value="HlyB_4HB_MCP"/>
</dbReference>
<dbReference type="SMART" id="SM00304">
    <property type="entry name" value="HAMP"/>
    <property type="match status" value="1"/>
</dbReference>
<dbReference type="PRINTS" id="PR00260">
    <property type="entry name" value="CHEMTRNSDUCR"/>
</dbReference>
<evidence type="ECO:0000259" key="7">
    <source>
        <dbReference type="PROSITE" id="PS50885"/>
    </source>
</evidence>
<evidence type="ECO:0000256" key="5">
    <source>
        <dbReference type="SAM" id="Phobius"/>
    </source>
</evidence>
<dbReference type="CDD" id="cd06225">
    <property type="entry name" value="HAMP"/>
    <property type="match status" value="1"/>
</dbReference>
<dbReference type="PANTHER" id="PTHR43531:SF14">
    <property type="entry name" value="METHYL-ACCEPTING CHEMOTAXIS PROTEIN I-RELATED"/>
    <property type="match status" value="1"/>
</dbReference>
<protein>
    <submittedName>
        <fullName evidence="8">Methyl-accepting chemotaxis protein</fullName>
    </submittedName>
</protein>
<dbReference type="InterPro" id="IPR003660">
    <property type="entry name" value="HAMP_dom"/>
</dbReference>
<accession>A0ABW0NFQ4</accession>
<dbReference type="Pfam" id="PF12729">
    <property type="entry name" value="4HB_MCP_1"/>
    <property type="match status" value="1"/>
</dbReference>
<keyword evidence="1" id="KW-0488">Methylation</keyword>
<keyword evidence="5" id="KW-1133">Transmembrane helix</keyword>
<feature type="domain" description="Methyl-accepting transducer" evidence="6">
    <location>
        <begin position="270"/>
        <end position="499"/>
    </location>
</feature>
<dbReference type="SUPFAM" id="SSF58104">
    <property type="entry name" value="Methyl-accepting chemotaxis protein (MCP) signaling domain"/>
    <property type="match status" value="1"/>
</dbReference>
<dbReference type="InterPro" id="IPR004090">
    <property type="entry name" value="Chemotax_Me-accpt_rcpt"/>
</dbReference>
<dbReference type="Proteomes" id="UP001596037">
    <property type="component" value="Unassembled WGS sequence"/>
</dbReference>
<dbReference type="PROSITE" id="PS50111">
    <property type="entry name" value="CHEMOTAXIS_TRANSDUC_2"/>
    <property type="match status" value="1"/>
</dbReference>
<evidence type="ECO:0000256" key="3">
    <source>
        <dbReference type="PROSITE-ProRule" id="PRU00284"/>
    </source>
</evidence>
<evidence type="ECO:0000256" key="1">
    <source>
        <dbReference type="ARBA" id="ARBA00022481"/>
    </source>
</evidence>